<keyword evidence="2" id="KW-1185">Reference proteome</keyword>
<dbReference type="SUPFAM" id="SSF51735">
    <property type="entry name" value="NAD(P)-binding Rossmann-fold domains"/>
    <property type="match status" value="1"/>
</dbReference>
<dbReference type="AlphaFoldDB" id="A0A7W7VHZ3"/>
<accession>A0A7W7VHZ3</accession>
<dbReference type="InterPro" id="IPR036291">
    <property type="entry name" value="NAD(P)-bd_dom_sf"/>
</dbReference>
<proteinExistence type="predicted"/>
<gene>
    <name evidence="1" type="ORF">FHR82_007177</name>
</gene>
<sequence length="34" mass="3766">MLDFSGQVVIVTGAGNGLGRRYALDFARRVPGWW</sequence>
<dbReference type="Gene3D" id="3.40.50.720">
    <property type="entry name" value="NAD(P)-binding Rossmann-like Domain"/>
    <property type="match status" value="1"/>
</dbReference>
<evidence type="ECO:0000313" key="1">
    <source>
        <dbReference type="EMBL" id="MBB4910918.1"/>
    </source>
</evidence>
<dbReference type="EMBL" id="JACHJQ010000008">
    <property type="protein sequence ID" value="MBB4910918.1"/>
    <property type="molecule type" value="Genomic_DNA"/>
</dbReference>
<reference evidence="1 2" key="1">
    <citation type="submission" date="2020-08" db="EMBL/GenBank/DDBJ databases">
        <title>Genomic Encyclopedia of Type Strains, Phase III (KMG-III): the genomes of soil and plant-associated and newly described type strains.</title>
        <authorList>
            <person name="Whitman W."/>
        </authorList>
    </citation>
    <scope>NUCLEOTIDE SEQUENCE [LARGE SCALE GENOMIC DNA]</scope>
    <source>
        <strain evidence="1 2">CECT 8960</strain>
    </source>
</reference>
<evidence type="ECO:0000313" key="2">
    <source>
        <dbReference type="Proteomes" id="UP000520767"/>
    </source>
</evidence>
<dbReference type="Proteomes" id="UP000520767">
    <property type="component" value="Unassembled WGS sequence"/>
</dbReference>
<protein>
    <submittedName>
        <fullName evidence="1">NAD(P)-dependent dehydrogenase (Short-subunit alcohol dehydrogenase family)</fullName>
    </submittedName>
</protein>
<comment type="caution">
    <text evidence="1">The sequence shown here is derived from an EMBL/GenBank/DDBJ whole genome shotgun (WGS) entry which is preliminary data.</text>
</comment>
<name>A0A7W7VHZ3_9PSEU</name>
<organism evidence="1 2">
    <name type="scientific">Actinophytocola algeriensis</name>
    <dbReference type="NCBI Taxonomy" id="1768010"/>
    <lineage>
        <taxon>Bacteria</taxon>
        <taxon>Bacillati</taxon>
        <taxon>Actinomycetota</taxon>
        <taxon>Actinomycetes</taxon>
        <taxon>Pseudonocardiales</taxon>
        <taxon>Pseudonocardiaceae</taxon>
    </lineage>
</organism>